<evidence type="ECO:0000256" key="1">
    <source>
        <dbReference type="SAM" id="Phobius"/>
    </source>
</evidence>
<keyword evidence="1" id="KW-0812">Transmembrane</keyword>
<dbReference type="EMBL" id="CAXLJM020000046">
    <property type="protein sequence ID" value="CAL8110927.1"/>
    <property type="molecule type" value="Genomic_DNA"/>
</dbReference>
<sequence length="582" mass="67845">MLHQAENVEHTERVAVKIYRVFNLLKMLTFNLRWRLFLLIILHFKWVPPATSQLAPNYQIGYRKINWCVTGQDEPELHEWPFSQFVPFLRRTNRVKLDTNIRYDLRFFDITTTQSDVGLDGRLYKTMHVAFKAEKLKKADESVLKSWEPMQIEGLIIQANSNPYTLALPTGQFFPPGSGTLEGIEETEIHCSDCETKYWARNIMCRKRAITHVEHPNILAWHFMQLALNESRPTISPLTGLDPDDLPELPNPLPAPGAQSEVHANFRFYSPKCAPTRRMMFTILVVRSFARQEYDIFYRGPYEVTVRDQENQSDLHPSPLFYLYTQDATCHHHSASDITLEHPKKFQDFEMNHFFDCCIREEENRKTKVTIELLGWKYRKSVSCYEKLYRKHKGESDPNTIETGDESYLCFYPFMPKNCHDDDFEEAQKHYARCPPCEEPPTTTTEQPTTKPYSVYKRTVHGGLMIMTNFCLQPIVIYIARFYKETFNTKSYKGGKMWYWMHLLGGMVSSGMVYFGYFSGSSRSSDEIRGHVVIGNVYIITLAFCYLTAWGRHKNTMVTFVAELIHGCFGYITISLASKFTN</sequence>
<name>A0ABP1QW59_9HEXA</name>
<gene>
    <name evidence="2" type="ORF">ODALV1_LOCUS14563</name>
</gene>
<accession>A0ABP1QW59</accession>
<protein>
    <submittedName>
        <fullName evidence="2">Uncharacterized protein</fullName>
    </submittedName>
</protein>
<feature type="transmembrane region" description="Helical" evidence="1">
    <location>
        <begin position="460"/>
        <end position="479"/>
    </location>
</feature>
<feature type="transmembrane region" description="Helical" evidence="1">
    <location>
        <begin position="557"/>
        <end position="577"/>
    </location>
</feature>
<keyword evidence="3" id="KW-1185">Reference proteome</keyword>
<evidence type="ECO:0000313" key="2">
    <source>
        <dbReference type="EMBL" id="CAL8110927.1"/>
    </source>
</evidence>
<dbReference type="Proteomes" id="UP001642540">
    <property type="component" value="Unassembled WGS sequence"/>
</dbReference>
<feature type="transmembrane region" description="Helical" evidence="1">
    <location>
        <begin position="530"/>
        <end position="550"/>
    </location>
</feature>
<reference evidence="2 3" key="1">
    <citation type="submission" date="2024-08" db="EMBL/GenBank/DDBJ databases">
        <authorList>
            <person name="Cucini C."/>
            <person name="Frati F."/>
        </authorList>
    </citation>
    <scope>NUCLEOTIDE SEQUENCE [LARGE SCALE GENOMIC DNA]</scope>
</reference>
<proteinExistence type="predicted"/>
<comment type="caution">
    <text evidence="2">The sequence shown here is derived from an EMBL/GenBank/DDBJ whole genome shotgun (WGS) entry which is preliminary data.</text>
</comment>
<keyword evidence="1" id="KW-1133">Transmembrane helix</keyword>
<evidence type="ECO:0000313" key="3">
    <source>
        <dbReference type="Proteomes" id="UP001642540"/>
    </source>
</evidence>
<feature type="transmembrane region" description="Helical" evidence="1">
    <location>
        <begin position="499"/>
        <end position="518"/>
    </location>
</feature>
<organism evidence="2 3">
    <name type="scientific">Orchesella dallaii</name>
    <dbReference type="NCBI Taxonomy" id="48710"/>
    <lineage>
        <taxon>Eukaryota</taxon>
        <taxon>Metazoa</taxon>
        <taxon>Ecdysozoa</taxon>
        <taxon>Arthropoda</taxon>
        <taxon>Hexapoda</taxon>
        <taxon>Collembola</taxon>
        <taxon>Entomobryomorpha</taxon>
        <taxon>Entomobryoidea</taxon>
        <taxon>Orchesellidae</taxon>
        <taxon>Orchesellinae</taxon>
        <taxon>Orchesella</taxon>
    </lineage>
</organism>
<keyword evidence="1" id="KW-0472">Membrane</keyword>